<accession>A0ABU6CVP1</accession>
<proteinExistence type="predicted"/>
<sequence length="123" mass="13576">MKNDNTSTSGQQRTVPNVPSYPHASHICARHGSSFTGNGERKIYARNTYFTTDPEEKVQQYYSQQFGQPVQTEGGSSWRQETSSGNQHIVVQLTVESSQAGQAEAQTLIKSYCVVTMNTPQAS</sequence>
<protein>
    <submittedName>
        <fullName evidence="2">Uncharacterized protein</fullName>
    </submittedName>
</protein>
<reference evidence="3" key="1">
    <citation type="submission" date="2023-07" db="EMBL/GenBank/DDBJ databases">
        <title>The carbon used by Thiothrix.</title>
        <authorList>
            <person name="Chen L."/>
        </authorList>
    </citation>
    <scope>NUCLEOTIDE SEQUENCE [LARGE SCALE GENOMIC DNA]</scope>
</reference>
<evidence type="ECO:0000256" key="1">
    <source>
        <dbReference type="SAM" id="MobiDB-lite"/>
    </source>
</evidence>
<reference evidence="2 3" key="2">
    <citation type="submission" date="2024-01" db="EMBL/GenBank/DDBJ databases">
        <authorList>
            <person name="Xie X."/>
        </authorList>
    </citation>
    <scope>NUCLEOTIDE SEQUENCE [LARGE SCALE GENOMIC DNA]</scope>
    <source>
        <strain evidence="2">SCUT-1</strain>
    </source>
</reference>
<comment type="caution">
    <text evidence="2">The sequence shown here is derived from an EMBL/GenBank/DDBJ whole genome shotgun (WGS) entry which is preliminary data.</text>
</comment>
<feature type="compositionally biased region" description="Polar residues" evidence="1">
    <location>
        <begin position="1"/>
        <end position="17"/>
    </location>
</feature>
<evidence type="ECO:0000313" key="2">
    <source>
        <dbReference type="EMBL" id="MEB4590849.1"/>
    </source>
</evidence>
<gene>
    <name evidence="2" type="ORF">VSS37_07655</name>
</gene>
<evidence type="ECO:0000313" key="3">
    <source>
        <dbReference type="Proteomes" id="UP001308005"/>
    </source>
</evidence>
<feature type="region of interest" description="Disordered" evidence="1">
    <location>
        <begin position="1"/>
        <end position="39"/>
    </location>
</feature>
<dbReference type="RefSeq" id="WP_324694223.1">
    <property type="nucleotide sequence ID" value="NZ_JAYMYJ010000068.1"/>
</dbReference>
<dbReference type="Proteomes" id="UP001308005">
    <property type="component" value="Unassembled WGS sequence"/>
</dbReference>
<name>A0ABU6CVP1_9GAMM</name>
<keyword evidence="3" id="KW-1185">Reference proteome</keyword>
<dbReference type="EMBL" id="JAYMYJ010000068">
    <property type="protein sequence ID" value="MEB4590849.1"/>
    <property type="molecule type" value="Genomic_DNA"/>
</dbReference>
<organism evidence="2 3">
    <name type="scientific">Candidatus Thiothrix phosphatis</name>
    <dbReference type="NCBI Taxonomy" id="3112415"/>
    <lineage>
        <taxon>Bacteria</taxon>
        <taxon>Pseudomonadati</taxon>
        <taxon>Pseudomonadota</taxon>
        <taxon>Gammaproteobacteria</taxon>
        <taxon>Thiotrichales</taxon>
        <taxon>Thiotrichaceae</taxon>
        <taxon>Thiothrix</taxon>
    </lineage>
</organism>